<dbReference type="AlphaFoldDB" id="A0A835LI34"/>
<dbReference type="Proteomes" id="UP000631114">
    <property type="component" value="Unassembled WGS sequence"/>
</dbReference>
<sequence length="137" mass="15346">MRLACIGRKPLEVYAQGSGDIKLQAHLRNIERIVDLTTLPYAMYYLWNRSFKLLLFFRVVLLDFREIGGVIMGNGGTHLYTSSSSQHFRGDISTLILTRGMGASYLLELLGQDPKICSDEGNVETVSVSQHHWQAAG</sequence>
<reference evidence="1 2" key="1">
    <citation type="submission" date="2020-10" db="EMBL/GenBank/DDBJ databases">
        <title>The Coptis chinensis genome and diversification of protoberbering-type alkaloids.</title>
        <authorList>
            <person name="Wang B."/>
            <person name="Shu S."/>
            <person name="Song C."/>
            <person name="Liu Y."/>
        </authorList>
    </citation>
    <scope>NUCLEOTIDE SEQUENCE [LARGE SCALE GENOMIC DNA]</scope>
    <source>
        <strain evidence="1">HL-2020</strain>
        <tissue evidence="1">Leaf</tissue>
    </source>
</reference>
<dbReference type="EMBL" id="JADFTS010000007">
    <property type="protein sequence ID" value="KAF9595615.1"/>
    <property type="molecule type" value="Genomic_DNA"/>
</dbReference>
<proteinExistence type="predicted"/>
<organism evidence="1 2">
    <name type="scientific">Coptis chinensis</name>
    <dbReference type="NCBI Taxonomy" id="261450"/>
    <lineage>
        <taxon>Eukaryota</taxon>
        <taxon>Viridiplantae</taxon>
        <taxon>Streptophyta</taxon>
        <taxon>Embryophyta</taxon>
        <taxon>Tracheophyta</taxon>
        <taxon>Spermatophyta</taxon>
        <taxon>Magnoliopsida</taxon>
        <taxon>Ranunculales</taxon>
        <taxon>Ranunculaceae</taxon>
        <taxon>Coptidoideae</taxon>
        <taxon>Coptis</taxon>
    </lineage>
</organism>
<evidence type="ECO:0000313" key="1">
    <source>
        <dbReference type="EMBL" id="KAF9595615.1"/>
    </source>
</evidence>
<protein>
    <submittedName>
        <fullName evidence="1">Uncharacterized protein</fullName>
    </submittedName>
</protein>
<accession>A0A835LI34</accession>
<name>A0A835LI34_9MAGN</name>
<gene>
    <name evidence="1" type="ORF">IFM89_001488</name>
</gene>
<comment type="caution">
    <text evidence="1">The sequence shown here is derived from an EMBL/GenBank/DDBJ whole genome shotgun (WGS) entry which is preliminary data.</text>
</comment>
<evidence type="ECO:0000313" key="2">
    <source>
        <dbReference type="Proteomes" id="UP000631114"/>
    </source>
</evidence>
<keyword evidence="2" id="KW-1185">Reference proteome</keyword>